<dbReference type="AlphaFoldDB" id="A0A370X5A3"/>
<protein>
    <submittedName>
        <fullName evidence="1">Uncharacterized protein</fullName>
    </submittedName>
</protein>
<gene>
    <name evidence="1" type="ORF">DWU98_04560</name>
</gene>
<sequence length="61" mass="7132">MPRKSLAARHAGSILTLRMHEKAALDRERLFRFYAGMDKDWVTNKARQSDPAIEQFSRSLR</sequence>
<dbReference type="EMBL" id="QRBE01000002">
    <property type="protein sequence ID" value="RDS83609.1"/>
    <property type="molecule type" value="Genomic_DNA"/>
</dbReference>
<evidence type="ECO:0000313" key="2">
    <source>
        <dbReference type="Proteomes" id="UP000254258"/>
    </source>
</evidence>
<name>A0A370X5A3_9GAMM</name>
<comment type="caution">
    <text evidence="1">The sequence shown here is derived from an EMBL/GenBank/DDBJ whole genome shotgun (WGS) entry which is preliminary data.</text>
</comment>
<organism evidence="1 2">
    <name type="scientific">Dyella monticola</name>
    <dbReference type="NCBI Taxonomy" id="1927958"/>
    <lineage>
        <taxon>Bacteria</taxon>
        <taxon>Pseudomonadati</taxon>
        <taxon>Pseudomonadota</taxon>
        <taxon>Gammaproteobacteria</taxon>
        <taxon>Lysobacterales</taxon>
        <taxon>Rhodanobacteraceae</taxon>
        <taxon>Dyella</taxon>
    </lineage>
</organism>
<proteinExistence type="predicted"/>
<accession>A0A370X5A3</accession>
<reference evidence="1 2" key="1">
    <citation type="submission" date="2018-07" db="EMBL/GenBank/DDBJ databases">
        <title>Dyella monticola sp. nov. and Dyella psychrodurans sp. nov. isolated from monsoon evergreen broad-leaved forest soil of Dinghu Mountain, China.</title>
        <authorList>
            <person name="Gao Z."/>
            <person name="Qiu L."/>
        </authorList>
    </citation>
    <scope>NUCLEOTIDE SEQUENCE [LARGE SCALE GENOMIC DNA]</scope>
    <source>
        <strain evidence="1 2">4G-K06</strain>
    </source>
</reference>
<keyword evidence="2" id="KW-1185">Reference proteome</keyword>
<dbReference type="RefSeq" id="WP_115494322.1">
    <property type="nucleotide sequence ID" value="NZ_QRBE01000002.1"/>
</dbReference>
<dbReference type="Proteomes" id="UP000254258">
    <property type="component" value="Unassembled WGS sequence"/>
</dbReference>
<evidence type="ECO:0000313" key="1">
    <source>
        <dbReference type="EMBL" id="RDS83609.1"/>
    </source>
</evidence>